<evidence type="ECO:0000256" key="4">
    <source>
        <dbReference type="PIRNR" id="PIRNR036417"/>
    </source>
</evidence>
<evidence type="ECO:0000259" key="8">
    <source>
        <dbReference type="Pfam" id="PF08392"/>
    </source>
</evidence>
<evidence type="ECO:0000313" key="10">
    <source>
        <dbReference type="EMBL" id="MQM15392.1"/>
    </source>
</evidence>
<keyword evidence="7" id="KW-1133">Transmembrane helix</keyword>
<dbReference type="GO" id="GO:0016747">
    <property type="term" value="F:acyltransferase activity, transferring groups other than amino-acyl groups"/>
    <property type="evidence" value="ECO:0007669"/>
    <property type="project" value="InterPro"/>
</dbReference>
<feature type="domain" description="Beta-ketoacyl-[acyl-carrier-protein] synthase III C-terminal" evidence="9">
    <location>
        <begin position="366"/>
        <end position="446"/>
    </location>
</feature>
<dbReference type="UniPathway" id="UPA00094"/>
<evidence type="ECO:0000256" key="6">
    <source>
        <dbReference type="SAM" id="MobiDB-lite"/>
    </source>
</evidence>
<dbReference type="AlphaFoldDB" id="A0A843WXX0"/>
<keyword evidence="11" id="KW-1185">Reference proteome</keyword>
<feature type="transmembrane region" description="Helical" evidence="7">
    <location>
        <begin position="27"/>
        <end position="46"/>
    </location>
</feature>
<proteinExistence type="inferred from homology"/>
<sequence>MATASTVVLFAEYSLQAMQLDDVFLQHKLVLVAFLWCAVVAVFAYFSRWRRHPVLLLDYSCYKPDDEQKMSYEASEYFIRRSRRYNSTSEEFMRAIYLKSGLGDETYAPPFLFGRGDATHASGVQEAEAGMYTAVDALLSKTRVDASQIDVLVAACSMFTPCPSLTSLLVRRYGCRPSVKTFNLSGMGCSAGAIAVDMAAGVLRRKPGYALVVTMESTSVNWYYGDDRSMLVTNCIFRVGTAAMLLTSDPARRAGSKLELVRSLRTHHGADDASHGAAVQREDEAGAVGVALSKDLVRVAGAGLREHIRALAPSVLPLSELLRYAGAVAASAVAQRIPGGGAAKGDGGHAAAAAGGNVPDFTKAFEHMCFHPGGKAVINALGRLLRLPEWVVEPARMTLHRFGNTSSSSVVYELGYLEAKGRIRRGDRVWMLAFGTGFKACSLVWRATRDSTLDCDNPWVDSIYAYPVPTATARPHPSSTASGAIARRHHSTS</sequence>
<evidence type="ECO:0000259" key="9">
    <source>
        <dbReference type="Pfam" id="PF08541"/>
    </source>
</evidence>
<dbReference type="InterPro" id="IPR012392">
    <property type="entry name" value="3-ktacl-CoA_syn"/>
</dbReference>
<dbReference type="Pfam" id="PF08392">
    <property type="entry name" value="FAE1_CUT1_RppA"/>
    <property type="match status" value="1"/>
</dbReference>
<dbReference type="SUPFAM" id="SSF53901">
    <property type="entry name" value="Thiolase-like"/>
    <property type="match status" value="2"/>
</dbReference>
<comment type="similarity">
    <text evidence="1 4">Belongs to the thiolase-like superfamily. Chalcone/stilbene synthases family.</text>
</comment>
<feature type="active site" evidence="5">
    <location>
        <position position="267"/>
    </location>
</feature>
<dbReference type="InterPro" id="IPR016039">
    <property type="entry name" value="Thiolase-like"/>
</dbReference>
<feature type="region of interest" description="Disordered" evidence="6">
    <location>
        <begin position="472"/>
        <end position="493"/>
    </location>
</feature>
<dbReference type="Pfam" id="PF08541">
    <property type="entry name" value="ACP_syn_III_C"/>
    <property type="match status" value="1"/>
</dbReference>
<evidence type="ECO:0000256" key="1">
    <source>
        <dbReference type="ARBA" id="ARBA00005531"/>
    </source>
</evidence>
<dbReference type="EC" id="2.3.1.-" evidence="4"/>
<comment type="pathway">
    <text evidence="4">Lipid metabolism; fatty acid biosynthesis.</text>
</comment>
<comment type="caution">
    <text evidence="10">The sequence shown here is derived from an EMBL/GenBank/DDBJ whole genome shotgun (WGS) entry which is preliminary data.</text>
</comment>
<evidence type="ECO:0000256" key="2">
    <source>
        <dbReference type="ARBA" id="ARBA00022679"/>
    </source>
</evidence>
<feature type="active site" evidence="5">
    <location>
        <position position="371"/>
    </location>
</feature>
<dbReference type="PANTHER" id="PTHR31561">
    <property type="entry name" value="3-KETOACYL-COA SYNTHASE"/>
    <property type="match status" value="1"/>
</dbReference>
<keyword evidence="3 4" id="KW-0012">Acyltransferase</keyword>
<dbReference type="CDD" id="cd00831">
    <property type="entry name" value="CHS_like"/>
    <property type="match status" value="1"/>
</dbReference>
<dbReference type="InterPro" id="IPR013747">
    <property type="entry name" value="ACP_syn_III_C"/>
</dbReference>
<dbReference type="InterPro" id="IPR013601">
    <property type="entry name" value="FAE1_typ3_polyketide_synth"/>
</dbReference>
<dbReference type="GO" id="GO:0016020">
    <property type="term" value="C:membrane"/>
    <property type="evidence" value="ECO:0007669"/>
    <property type="project" value="InterPro"/>
</dbReference>
<accession>A0A843WXX0</accession>
<organism evidence="10 11">
    <name type="scientific">Colocasia esculenta</name>
    <name type="common">Wild taro</name>
    <name type="synonym">Arum esculentum</name>
    <dbReference type="NCBI Taxonomy" id="4460"/>
    <lineage>
        <taxon>Eukaryota</taxon>
        <taxon>Viridiplantae</taxon>
        <taxon>Streptophyta</taxon>
        <taxon>Embryophyta</taxon>
        <taxon>Tracheophyta</taxon>
        <taxon>Spermatophyta</taxon>
        <taxon>Magnoliopsida</taxon>
        <taxon>Liliopsida</taxon>
        <taxon>Araceae</taxon>
        <taxon>Aroideae</taxon>
        <taxon>Colocasieae</taxon>
        <taxon>Colocasia</taxon>
    </lineage>
</organism>
<reference evidence="10" key="1">
    <citation type="submission" date="2017-07" db="EMBL/GenBank/DDBJ databases">
        <title>Taro Niue Genome Assembly and Annotation.</title>
        <authorList>
            <person name="Atibalentja N."/>
            <person name="Keating K."/>
            <person name="Fields C.J."/>
        </authorList>
    </citation>
    <scope>NUCLEOTIDE SEQUENCE</scope>
    <source>
        <strain evidence="10">Niue_2</strain>
        <tissue evidence="10">Leaf</tissue>
    </source>
</reference>
<feature type="active site" evidence="5">
    <location>
        <position position="189"/>
    </location>
</feature>
<evidence type="ECO:0000256" key="5">
    <source>
        <dbReference type="PIRSR" id="PIRSR036417-1"/>
    </source>
</evidence>
<name>A0A843WXX0_COLES</name>
<evidence type="ECO:0000256" key="7">
    <source>
        <dbReference type="SAM" id="Phobius"/>
    </source>
</evidence>
<dbReference type="GO" id="GO:0006633">
    <property type="term" value="P:fatty acid biosynthetic process"/>
    <property type="evidence" value="ECO:0007669"/>
    <property type="project" value="UniProtKB-UniPathway"/>
</dbReference>
<gene>
    <name evidence="10" type="ORF">Taro_048335</name>
</gene>
<dbReference type="OrthoDB" id="329835at2759"/>
<keyword evidence="7" id="KW-0472">Membrane</keyword>
<dbReference type="Gene3D" id="3.40.47.10">
    <property type="match status" value="1"/>
</dbReference>
<protein>
    <recommendedName>
        <fullName evidence="4">3-ketoacyl-CoA synthase</fullName>
        <ecNumber evidence="4">2.3.1.-</ecNumber>
    </recommendedName>
</protein>
<evidence type="ECO:0000256" key="3">
    <source>
        <dbReference type="ARBA" id="ARBA00023315"/>
    </source>
</evidence>
<feature type="active site" evidence="5">
    <location>
        <position position="367"/>
    </location>
</feature>
<feature type="domain" description="FAE" evidence="8">
    <location>
        <begin position="49"/>
        <end position="327"/>
    </location>
</feature>
<dbReference type="PIRSF" id="PIRSF036417">
    <property type="entry name" value="3-ktacl-CoA_syn"/>
    <property type="match status" value="1"/>
</dbReference>
<feature type="active site" evidence="5">
    <location>
        <position position="404"/>
    </location>
</feature>
<dbReference type="Proteomes" id="UP000652761">
    <property type="component" value="Unassembled WGS sequence"/>
</dbReference>
<feature type="active site" evidence="5">
    <location>
        <position position="400"/>
    </location>
</feature>
<keyword evidence="2 4" id="KW-0808">Transferase</keyword>
<dbReference type="EMBL" id="NMUH01006492">
    <property type="protein sequence ID" value="MQM15392.1"/>
    <property type="molecule type" value="Genomic_DNA"/>
</dbReference>
<evidence type="ECO:0000313" key="11">
    <source>
        <dbReference type="Proteomes" id="UP000652761"/>
    </source>
</evidence>
<keyword evidence="7" id="KW-0812">Transmembrane</keyword>